<feature type="region of interest" description="Disordered" evidence="5">
    <location>
        <begin position="803"/>
        <end position="835"/>
    </location>
</feature>
<dbReference type="PRINTS" id="PR00449">
    <property type="entry name" value="RASTRNSFRMNG"/>
</dbReference>
<evidence type="ECO:0000313" key="7">
    <source>
        <dbReference type="Proteomes" id="UP000694865"/>
    </source>
</evidence>
<reference evidence="8" key="1">
    <citation type="submission" date="2025-08" db="UniProtKB">
        <authorList>
            <consortium name="RefSeq"/>
        </authorList>
    </citation>
    <scope>IDENTIFICATION</scope>
    <source>
        <tissue evidence="8">Testes</tissue>
    </source>
</reference>
<proteinExistence type="predicted"/>
<accession>A0ABM0MTD6</accession>
<feature type="coiled-coil region" evidence="4">
    <location>
        <begin position="441"/>
        <end position="496"/>
    </location>
</feature>
<sequence>MARPTIDISTYFSANLQEKGTYQFMITAEELPDPEQEQIVRKAMEHPYWMRTTKIQVHNCTAIWKQLTDKKYSLVIKCKVLSSIPFYVREDKRSPRVSQILLAVNRMNDIPEGMDVFVELRNCSMDRNKIKELKPDFGQLTTIENLDLGNNQMKKVPLPIFRLHKLKVLRLSVNEIEEIPVGFSALKNLVNFRIGSNRLRYIPDNFGECQSLKYLKLASNRFTELPRALLKLQNLEQLLVSSNKLRTVPLELFENPKLQMFHAEGNPLVQPPLEVVTRGLSAVREYCRAFKQGDIKDDRLKVIFLGASEAGKTTLCKTIVEGKCTVETERTVGIEKHLLDLRDVKLVFWDFAGQLVYYQTHHIFITHDALVVLVVNLAEYKLVDNNFENMSYKELVHLWIANVSMRVPNAVVLVVGTHIDVVKKRGEDPEAKMEDIMERITNQLKEKRDLLESRITTLDERIKDMEESEDVQQDKLEVLSRKIRELKNEKKVADLQSRHPFISGDDGFVPSESLAQSSWSLQGAGLGMCVWKPSAAQSSRFPSLPHQRSPRKCRALRLEPAWLQELPEGRLIVDPSASGSLLWISICPNYVMLCSKEPNTEGLVEFKDAVISLALDQKRFPQRGKNRPKSWKEVENFLFEERKVSLSDDKSRTGMRSHKSLIQRIKKEIFGMETLDNINPVLHYLHNLGEIIWFDDINDLKEHVFVNPSMLIDVFKMVIRHDLEKNLTNCNTKWRDWKIRSSLTKMKFNIYLRKFQEEAFINHKLLYILWMKLPAKESEVGVLVRILEQFGLCHTIEDTDVRAQPQKLDPKAPDFQPQEPTGTQPLSPIPKGLSETGKPVMSVTDAVMYQPMVPGVELRSGSLEVSACHQLSTYHPPLVPPCMPNYYNCSLALGIPPSGMQAMYTQETYLHTNHGMVTTENPSPMYVPSADVEPGYPAPVYCNPYPQIAPHYILPDRNPYIPFCESGMFSTIPHSPTYSPPYNQYSSAPNLMVNGQFMTNLGNGYQVGEAAANTTSMLGVAMPNHEEQTTFADTESVVSSTSSLSLETASSTSNNPDQSKTRFRRKLGAESRFSLFPCYLSEKPNIKQEIWDSKCSECEEINVQFSLFPMKPRGFFEKLSVTCHRKDLDLRITLYHRHIKLINNQSVESLIYITDENDEEVFMIARKKKCVYMGGTQELSPYSVKVKGAVDRT</sequence>
<dbReference type="InterPro" id="IPR027417">
    <property type="entry name" value="P-loop_NTPase"/>
</dbReference>
<gene>
    <name evidence="8" type="primary">LOC102809546</name>
</gene>
<keyword evidence="2" id="KW-0677">Repeat</keyword>
<dbReference type="Pfam" id="PF13855">
    <property type="entry name" value="LRR_8"/>
    <property type="match status" value="1"/>
</dbReference>
<dbReference type="PANTHER" id="PTHR48051">
    <property type="match status" value="1"/>
</dbReference>
<dbReference type="Gene3D" id="3.80.10.10">
    <property type="entry name" value="Ribonuclease Inhibitor"/>
    <property type="match status" value="1"/>
</dbReference>
<dbReference type="PROSITE" id="PS51450">
    <property type="entry name" value="LRR"/>
    <property type="match status" value="1"/>
</dbReference>
<dbReference type="InterPro" id="IPR032675">
    <property type="entry name" value="LRR_dom_sf"/>
</dbReference>
<evidence type="ECO:0000256" key="3">
    <source>
        <dbReference type="ARBA" id="ARBA00022741"/>
    </source>
</evidence>
<dbReference type="SMART" id="SM00369">
    <property type="entry name" value="LRR_TYP"/>
    <property type="match status" value="4"/>
</dbReference>
<dbReference type="Gene3D" id="3.30.70.1390">
    <property type="entry name" value="ROC domain from the Parkinson's disease-associated leucine-rich repeat kinase 2"/>
    <property type="match status" value="1"/>
</dbReference>
<evidence type="ECO:0000256" key="1">
    <source>
        <dbReference type="ARBA" id="ARBA00022614"/>
    </source>
</evidence>
<dbReference type="SUPFAM" id="SSF52058">
    <property type="entry name" value="L domain-like"/>
    <property type="match status" value="1"/>
</dbReference>
<dbReference type="InterPro" id="IPR050216">
    <property type="entry name" value="LRR_domain-containing"/>
</dbReference>
<evidence type="ECO:0000256" key="5">
    <source>
        <dbReference type="SAM" id="MobiDB-lite"/>
    </source>
</evidence>
<feature type="region of interest" description="Disordered" evidence="5">
    <location>
        <begin position="1042"/>
        <end position="1063"/>
    </location>
</feature>
<protein>
    <submittedName>
        <fullName evidence="8">Uncharacterized protein LOC102809546</fullName>
    </submittedName>
</protein>
<keyword evidence="4" id="KW-0175">Coiled coil</keyword>
<dbReference type="Gene3D" id="1.10.10.10">
    <property type="entry name" value="Winged helix-like DNA-binding domain superfamily/Winged helix DNA-binding domain"/>
    <property type="match status" value="1"/>
</dbReference>
<feature type="domain" description="Roc" evidence="6">
    <location>
        <begin position="293"/>
        <end position="490"/>
    </location>
</feature>
<evidence type="ECO:0000256" key="4">
    <source>
        <dbReference type="SAM" id="Coils"/>
    </source>
</evidence>
<dbReference type="InterPro" id="IPR020859">
    <property type="entry name" value="ROC"/>
</dbReference>
<dbReference type="PANTHER" id="PTHR48051:SF1">
    <property type="entry name" value="RAS SUPPRESSOR PROTEIN 1"/>
    <property type="match status" value="1"/>
</dbReference>
<dbReference type="GeneID" id="102809546"/>
<evidence type="ECO:0000259" key="6">
    <source>
        <dbReference type="PROSITE" id="PS51424"/>
    </source>
</evidence>
<keyword evidence="7" id="KW-1185">Reference proteome</keyword>
<organism evidence="7 8">
    <name type="scientific">Saccoglossus kowalevskii</name>
    <name type="common">Acorn worm</name>
    <dbReference type="NCBI Taxonomy" id="10224"/>
    <lineage>
        <taxon>Eukaryota</taxon>
        <taxon>Metazoa</taxon>
        <taxon>Hemichordata</taxon>
        <taxon>Enteropneusta</taxon>
        <taxon>Harrimaniidae</taxon>
        <taxon>Saccoglossus</taxon>
    </lineage>
</organism>
<keyword evidence="1" id="KW-0433">Leucine-rich repeat</keyword>
<dbReference type="PROSITE" id="PS51424">
    <property type="entry name" value="ROC"/>
    <property type="match status" value="1"/>
</dbReference>
<name>A0ABM0MTD6_SACKO</name>
<dbReference type="Gene3D" id="3.40.50.300">
    <property type="entry name" value="P-loop containing nucleotide triphosphate hydrolases"/>
    <property type="match status" value="1"/>
</dbReference>
<dbReference type="Pfam" id="PF08477">
    <property type="entry name" value="Roc"/>
    <property type="match status" value="1"/>
</dbReference>
<keyword evidence="3" id="KW-0547">Nucleotide-binding</keyword>
<feature type="compositionally biased region" description="Low complexity" evidence="5">
    <location>
        <begin position="1042"/>
        <end position="1053"/>
    </location>
</feature>
<evidence type="ECO:0000256" key="2">
    <source>
        <dbReference type="ARBA" id="ARBA00022737"/>
    </source>
</evidence>
<dbReference type="RefSeq" id="XP_006823277.1">
    <property type="nucleotide sequence ID" value="XM_006823214.1"/>
</dbReference>
<dbReference type="SUPFAM" id="SSF52540">
    <property type="entry name" value="P-loop containing nucleoside triphosphate hydrolases"/>
    <property type="match status" value="1"/>
</dbReference>
<dbReference type="InterPro" id="IPR003591">
    <property type="entry name" value="Leu-rich_rpt_typical-subtyp"/>
</dbReference>
<evidence type="ECO:0000313" key="8">
    <source>
        <dbReference type="RefSeq" id="XP_006823277.1"/>
    </source>
</evidence>
<dbReference type="InterPro" id="IPR001611">
    <property type="entry name" value="Leu-rich_rpt"/>
</dbReference>
<dbReference type="Proteomes" id="UP000694865">
    <property type="component" value="Unplaced"/>
</dbReference>
<dbReference type="InterPro" id="IPR036388">
    <property type="entry name" value="WH-like_DNA-bd_sf"/>
</dbReference>